<reference evidence="1" key="1">
    <citation type="submission" date="2021-06" db="EMBL/GenBank/DDBJ databases">
        <authorList>
            <person name="Kallberg Y."/>
            <person name="Tangrot J."/>
            <person name="Rosling A."/>
        </authorList>
    </citation>
    <scope>NUCLEOTIDE SEQUENCE</scope>
    <source>
        <strain evidence="1">CL356</strain>
    </source>
</reference>
<feature type="non-terminal residue" evidence="1">
    <location>
        <position position="1"/>
    </location>
</feature>
<accession>A0ACA9M5P6</accession>
<organism evidence="1 2">
    <name type="scientific">Acaulospora colombiana</name>
    <dbReference type="NCBI Taxonomy" id="27376"/>
    <lineage>
        <taxon>Eukaryota</taxon>
        <taxon>Fungi</taxon>
        <taxon>Fungi incertae sedis</taxon>
        <taxon>Mucoromycota</taxon>
        <taxon>Glomeromycotina</taxon>
        <taxon>Glomeromycetes</taxon>
        <taxon>Diversisporales</taxon>
        <taxon>Acaulosporaceae</taxon>
        <taxon>Acaulospora</taxon>
    </lineage>
</organism>
<gene>
    <name evidence="1" type="ORF">ACOLOM_LOCUS5523</name>
</gene>
<name>A0ACA9M5P6_9GLOM</name>
<dbReference type="Proteomes" id="UP000789525">
    <property type="component" value="Unassembled WGS sequence"/>
</dbReference>
<protein>
    <submittedName>
        <fullName evidence="1">6289_t:CDS:1</fullName>
    </submittedName>
</protein>
<evidence type="ECO:0000313" key="2">
    <source>
        <dbReference type="Proteomes" id="UP000789525"/>
    </source>
</evidence>
<keyword evidence="2" id="KW-1185">Reference proteome</keyword>
<feature type="non-terminal residue" evidence="1">
    <location>
        <position position="246"/>
    </location>
</feature>
<proteinExistence type="predicted"/>
<sequence length="246" mass="28402">MQLDSSLATIPASTPERILPLDNTNTDYYETTNVSHILSSHEAQTDFEMEIDDHLPLTQSQKEDLIDTQSWADDIETTPATLSTNNPSNDIHLTSPEDEQQKILDFYEIKGFIRQLKTEFFFKLPIGPEWIKEGLIQSEKPHIPSNFSQVKEELEITSNKLNREHPEFTVTIKIIKEKYFGRIPKQWITLILPDLLNLEEAQTILKSESNTITLSIIEDGLLMNKLNALRKIFHFEKLPPEFLIEP</sequence>
<dbReference type="EMBL" id="CAJVPT010010288">
    <property type="protein sequence ID" value="CAG8568887.1"/>
    <property type="molecule type" value="Genomic_DNA"/>
</dbReference>
<comment type="caution">
    <text evidence="1">The sequence shown here is derived from an EMBL/GenBank/DDBJ whole genome shotgun (WGS) entry which is preliminary data.</text>
</comment>
<evidence type="ECO:0000313" key="1">
    <source>
        <dbReference type="EMBL" id="CAG8568887.1"/>
    </source>
</evidence>